<dbReference type="PROSITE" id="PS51272">
    <property type="entry name" value="SLH"/>
    <property type="match status" value="3"/>
</dbReference>
<evidence type="ECO:0000313" key="5">
    <source>
        <dbReference type="Proteomes" id="UP000183410"/>
    </source>
</evidence>
<dbReference type="Pfam" id="PF00395">
    <property type="entry name" value="SLH"/>
    <property type="match status" value="3"/>
</dbReference>
<protein>
    <submittedName>
        <fullName evidence="4">S-layer homology domain-containing protein</fullName>
    </submittedName>
</protein>
<dbReference type="AlphaFoldDB" id="A0A1I2IZV5"/>
<keyword evidence="2" id="KW-0732">Signal</keyword>
<evidence type="ECO:0000256" key="1">
    <source>
        <dbReference type="SAM" id="MobiDB-lite"/>
    </source>
</evidence>
<dbReference type="CDD" id="cd08547">
    <property type="entry name" value="Type_II_cohesin"/>
    <property type="match status" value="1"/>
</dbReference>
<dbReference type="SUPFAM" id="SSF49384">
    <property type="entry name" value="Carbohydrate-binding domain"/>
    <property type="match status" value="1"/>
</dbReference>
<organism evidence="4 5">
    <name type="scientific">Paenibacillus algorifonticola</name>
    <dbReference type="NCBI Taxonomy" id="684063"/>
    <lineage>
        <taxon>Bacteria</taxon>
        <taxon>Bacillati</taxon>
        <taxon>Bacillota</taxon>
        <taxon>Bacilli</taxon>
        <taxon>Bacillales</taxon>
        <taxon>Paenibacillaceae</taxon>
        <taxon>Paenibacillus</taxon>
    </lineage>
</organism>
<dbReference type="InterPro" id="IPR001119">
    <property type="entry name" value="SLH_dom"/>
</dbReference>
<dbReference type="GO" id="GO:0030246">
    <property type="term" value="F:carbohydrate binding"/>
    <property type="evidence" value="ECO:0007669"/>
    <property type="project" value="InterPro"/>
</dbReference>
<proteinExistence type="predicted"/>
<feature type="domain" description="SLH" evidence="3">
    <location>
        <begin position="223"/>
        <end position="283"/>
    </location>
</feature>
<accession>A0A1I2IZV5</accession>
<feature type="region of interest" description="Disordered" evidence="1">
    <location>
        <begin position="353"/>
        <end position="395"/>
    </location>
</feature>
<feature type="domain" description="SLH" evidence="3">
    <location>
        <begin position="393"/>
        <end position="450"/>
    </location>
</feature>
<sequence length="450" mass="47374">MDLRVSLSLHPKWLSLMGASLLAAAWLGTAGASGAEKVEADKLPQIRIVPSANQVKVGDVFEVAVWLQGFKGSYGGVQGYEVHMKYDSERIAPVVDKEAGALLRPAVFAASASPMQLLNKLDAAAGLIQIAEATAQRGPALFSGYGKLGSLTFKAEKDGAASFSLAKSIIILPDNPGLNIQHRVNEPVVSIGAGSVKDGATKVVGQAPAKAAAQLTGEQRLKQFKDYEAVAKLKWASAAVGELALKQVMQGTAAGDFEPGRLMTRAEFAKAAVLAFELDMKQQSIPAFTDVRKSDWSYDYVETAAANGLLQGVERPQGSAFLPNQPVTRAEIAAVLSRQLKALSMTALSEPPAVSASGSVTLSPPETSTTSSTSDASEAAPTTAADSAANTAAGGHPFTDISGHWAEQDIAYLYEQELLQGRTDKLFAPGDHAIRAEVSVLLNRMMQRLN</sequence>
<evidence type="ECO:0000256" key="2">
    <source>
        <dbReference type="SAM" id="SignalP"/>
    </source>
</evidence>
<feature type="signal peptide" evidence="2">
    <location>
        <begin position="1"/>
        <end position="34"/>
    </location>
</feature>
<feature type="compositionally biased region" description="Low complexity" evidence="1">
    <location>
        <begin position="363"/>
        <end position="393"/>
    </location>
</feature>
<dbReference type="EMBL" id="FONN01000049">
    <property type="protein sequence ID" value="SFF48042.1"/>
    <property type="molecule type" value="Genomic_DNA"/>
</dbReference>
<dbReference type="InterPro" id="IPR008965">
    <property type="entry name" value="CBM2/CBM3_carb-bd_dom_sf"/>
</dbReference>
<keyword evidence="5" id="KW-1185">Reference proteome</keyword>
<dbReference type="PANTHER" id="PTHR43308">
    <property type="entry name" value="OUTER MEMBRANE PROTEIN ALPHA-RELATED"/>
    <property type="match status" value="1"/>
</dbReference>
<evidence type="ECO:0000313" key="4">
    <source>
        <dbReference type="EMBL" id="SFF48042.1"/>
    </source>
</evidence>
<dbReference type="InterPro" id="IPR051465">
    <property type="entry name" value="Cell_Envelope_Struct_Comp"/>
</dbReference>
<dbReference type="PANTHER" id="PTHR43308:SF5">
    <property type="entry name" value="S-LAYER PROTEIN _ PEPTIDOGLYCAN ENDO-BETA-N-ACETYLGLUCOSAMINIDASE"/>
    <property type="match status" value="1"/>
</dbReference>
<dbReference type="OrthoDB" id="174569at2"/>
<feature type="domain" description="SLH" evidence="3">
    <location>
        <begin position="284"/>
        <end position="350"/>
    </location>
</feature>
<name>A0A1I2IZV5_9BACL</name>
<feature type="chain" id="PRO_5038610235" evidence="2">
    <location>
        <begin position="35"/>
        <end position="450"/>
    </location>
</feature>
<dbReference type="Gene3D" id="2.60.40.680">
    <property type="match status" value="1"/>
</dbReference>
<evidence type="ECO:0000259" key="3">
    <source>
        <dbReference type="PROSITE" id="PS51272"/>
    </source>
</evidence>
<gene>
    <name evidence="4" type="ORF">SAMN04487969_1498</name>
</gene>
<dbReference type="Proteomes" id="UP000183410">
    <property type="component" value="Unassembled WGS sequence"/>
</dbReference>
<reference evidence="5" key="1">
    <citation type="submission" date="2016-10" db="EMBL/GenBank/DDBJ databases">
        <authorList>
            <person name="Varghese N."/>
            <person name="Submissions S."/>
        </authorList>
    </citation>
    <scope>NUCLEOTIDE SEQUENCE [LARGE SCALE GENOMIC DNA]</scope>
    <source>
        <strain evidence="5">CGMCC 1.10223</strain>
    </source>
</reference>